<gene>
    <name evidence="1" type="ORF">NBR_LOCUS10737</name>
</gene>
<evidence type="ECO:0000313" key="2">
    <source>
        <dbReference type="Proteomes" id="UP000271162"/>
    </source>
</evidence>
<reference evidence="1 2" key="2">
    <citation type="submission" date="2018-11" db="EMBL/GenBank/DDBJ databases">
        <authorList>
            <consortium name="Pathogen Informatics"/>
        </authorList>
    </citation>
    <scope>NUCLEOTIDE SEQUENCE [LARGE SCALE GENOMIC DNA]</scope>
</reference>
<organism evidence="3">
    <name type="scientific">Nippostrongylus brasiliensis</name>
    <name type="common">Rat hookworm</name>
    <dbReference type="NCBI Taxonomy" id="27835"/>
    <lineage>
        <taxon>Eukaryota</taxon>
        <taxon>Metazoa</taxon>
        <taxon>Ecdysozoa</taxon>
        <taxon>Nematoda</taxon>
        <taxon>Chromadorea</taxon>
        <taxon>Rhabditida</taxon>
        <taxon>Rhabditina</taxon>
        <taxon>Rhabditomorpha</taxon>
        <taxon>Strongyloidea</taxon>
        <taxon>Heligmosomidae</taxon>
        <taxon>Nippostrongylus</taxon>
    </lineage>
</organism>
<dbReference type="WBParaSite" id="NBR_0001073601-mRNA-1">
    <property type="protein sequence ID" value="NBR_0001073601-mRNA-1"/>
    <property type="gene ID" value="NBR_0001073601"/>
</dbReference>
<name>A0A0N4Y4C2_NIPBR</name>
<dbReference type="EMBL" id="UYSL01020376">
    <property type="protein sequence ID" value="VDL74326.1"/>
    <property type="molecule type" value="Genomic_DNA"/>
</dbReference>
<sequence length="77" mass="8224">MFENSLIQKQSKASCFTPSTVALALISFLDGGPNKAAIQAKRHASFERAGPGVSDLDVADDQPWNGKVFASVINEMV</sequence>
<dbReference type="STRING" id="27835.A0A0N4Y4C2"/>
<dbReference type="Proteomes" id="UP000271162">
    <property type="component" value="Unassembled WGS sequence"/>
</dbReference>
<evidence type="ECO:0000313" key="1">
    <source>
        <dbReference type="EMBL" id="VDL74326.1"/>
    </source>
</evidence>
<reference evidence="3" key="1">
    <citation type="submission" date="2017-02" db="UniProtKB">
        <authorList>
            <consortium name="WormBaseParasite"/>
        </authorList>
    </citation>
    <scope>IDENTIFICATION</scope>
</reference>
<proteinExistence type="predicted"/>
<accession>A0A0N4Y4C2</accession>
<evidence type="ECO:0000313" key="3">
    <source>
        <dbReference type="WBParaSite" id="NBR_0001073601-mRNA-1"/>
    </source>
</evidence>
<keyword evidence="2" id="KW-1185">Reference proteome</keyword>
<protein>
    <submittedName>
        <fullName evidence="3">SERPIN domain-containing protein</fullName>
    </submittedName>
</protein>
<dbReference type="AlphaFoldDB" id="A0A0N4Y4C2"/>